<evidence type="ECO:0000313" key="4">
    <source>
        <dbReference type="Proteomes" id="UP000076154"/>
    </source>
</evidence>
<evidence type="ECO:0000256" key="1">
    <source>
        <dbReference type="SAM" id="MobiDB-lite"/>
    </source>
</evidence>
<dbReference type="InParanoid" id="A0A369JL41"/>
<evidence type="ECO:0008006" key="5">
    <source>
        <dbReference type="Google" id="ProtNLM"/>
    </source>
</evidence>
<dbReference type="AlphaFoldDB" id="A0A369JL41"/>
<keyword evidence="2" id="KW-0472">Membrane</keyword>
<gene>
    <name evidence="3" type="ORF">Hypma_012473</name>
</gene>
<evidence type="ECO:0000256" key="2">
    <source>
        <dbReference type="SAM" id="Phobius"/>
    </source>
</evidence>
<feature type="transmembrane region" description="Helical" evidence="2">
    <location>
        <begin position="26"/>
        <end position="48"/>
    </location>
</feature>
<dbReference type="Proteomes" id="UP000076154">
    <property type="component" value="Unassembled WGS sequence"/>
</dbReference>
<feature type="transmembrane region" description="Helical" evidence="2">
    <location>
        <begin position="143"/>
        <end position="164"/>
    </location>
</feature>
<accession>A0A369JL41</accession>
<feature type="transmembrane region" description="Helical" evidence="2">
    <location>
        <begin position="60"/>
        <end position="80"/>
    </location>
</feature>
<keyword evidence="2" id="KW-1133">Transmembrane helix</keyword>
<feature type="transmembrane region" description="Helical" evidence="2">
    <location>
        <begin position="100"/>
        <end position="122"/>
    </location>
</feature>
<keyword evidence="2" id="KW-0812">Transmembrane</keyword>
<keyword evidence="4" id="KW-1185">Reference proteome</keyword>
<sequence length="335" mass="36881">MAAVLAAGDMTVPPVINIVHGTHPQLIAYLVLNIWPSHFGIPVLLAIIFFSKKIQRHPTFVNLCITFIIAGISASLLAYVGKATGPEPSPVLCLLQASLLYGYPPMTSVAAFALVLQMFLVVRASYYGQELLERNHVVRLWGMLIGPYVAFFIGVLATAIIGAANPTKVSRGRRFFYCSVESAPLTNSITVFAAVFLFGTVYIEGWLLLILYKRWVALNANRLKSTTSLELSMPLRVIAYGFYSTLALSLSLLSIKAPESPVPDLMIASASSVLMVIFGTQKDIIHWWKDNSKILNQDTSGQPPEPPPKDYKVSMSHDLNHQPPKVIKWPRTPAM</sequence>
<proteinExistence type="predicted"/>
<evidence type="ECO:0000313" key="3">
    <source>
        <dbReference type="EMBL" id="RDB20443.1"/>
    </source>
</evidence>
<feature type="transmembrane region" description="Helical" evidence="2">
    <location>
        <begin position="233"/>
        <end position="255"/>
    </location>
</feature>
<reference evidence="3" key="1">
    <citation type="submission" date="2018-04" db="EMBL/GenBank/DDBJ databases">
        <title>Whole genome sequencing of Hypsizygus marmoreus.</title>
        <authorList>
            <person name="Choi I.-G."/>
            <person name="Min B."/>
            <person name="Kim J.-G."/>
            <person name="Kim S."/>
            <person name="Oh Y.-L."/>
            <person name="Kong W.-S."/>
            <person name="Park H."/>
            <person name="Jeong J."/>
            <person name="Song E.-S."/>
        </authorList>
    </citation>
    <scope>NUCLEOTIDE SEQUENCE [LARGE SCALE GENOMIC DNA]</scope>
    <source>
        <strain evidence="3">51987-8</strain>
    </source>
</reference>
<dbReference type="OrthoDB" id="3222065at2759"/>
<feature type="region of interest" description="Disordered" evidence="1">
    <location>
        <begin position="296"/>
        <end position="335"/>
    </location>
</feature>
<feature type="transmembrane region" description="Helical" evidence="2">
    <location>
        <begin position="189"/>
        <end position="212"/>
    </location>
</feature>
<comment type="caution">
    <text evidence="3">The sequence shown here is derived from an EMBL/GenBank/DDBJ whole genome shotgun (WGS) entry which is preliminary data.</text>
</comment>
<feature type="transmembrane region" description="Helical" evidence="2">
    <location>
        <begin position="261"/>
        <end position="279"/>
    </location>
</feature>
<dbReference type="EMBL" id="LUEZ02000062">
    <property type="protein sequence ID" value="RDB20443.1"/>
    <property type="molecule type" value="Genomic_DNA"/>
</dbReference>
<name>A0A369JL41_HYPMA</name>
<organism evidence="3 4">
    <name type="scientific">Hypsizygus marmoreus</name>
    <name type="common">White beech mushroom</name>
    <name type="synonym">Agaricus marmoreus</name>
    <dbReference type="NCBI Taxonomy" id="39966"/>
    <lineage>
        <taxon>Eukaryota</taxon>
        <taxon>Fungi</taxon>
        <taxon>Dikarya</taxon>
        <taxon>Basidiomycota</taxon>
        <taxon>Agaricomycotina</taxon>
        <taxon>Agaricomycetes</taxon>
        <taxon>Agaricomycetidae</taxon>
        <taxon>Agaricales</taxon>
        <taxon>Tricholomatineae</taxon>
        <taxon>Lyophyllaceae</taxon>
        <taxon>Hypsizygus</taxon>
    </lineage>
</organism>
<protein>
    <recommendedName>
        <fullName evidence="5">G-protein coupled receptors family 1 profile domain-containing protein</fullName>
    </recommendedName>
</protein>